<name>A0A0C2Y9B1_HEBCY</name>
<evidence type="ECO:0000313" key="1">
    <source>
        <dbReference type="EMBL" id="KIM37602.1"/>
    </source>
</evidence>
<proteinExistence type="predicted"/>
<dbReference type="Proteomes" id="UP000053424">
    <property type="component" value="Unassembled WGS sequence"/>
</dbReference>
<accession>A0A0C2Y9B1</accession>
<dbReference type="OrthoDB" id="428577at2759"/>
<protein>
    <recommendedName>
        <fullName evidence="3">Ubiquitin-like domain-containing protein</fullName>
    </recommendedName>
</protein>
<sequence length="323" mass="36254">MADTISLKIFVAGQEGGTTISASPSSTMRQVAQTFFGQPENVVQPYQFSTNGRRIDSSLTLEQSGFTGGEEIHCVKLPKARKPVIYLLSPQTIEASVTLSLIPTWKFSSIYPIVPIHRSPQDSKEEITWRVQVHPGGELTELITGLKVAYLFWEAQSEHITPISPPPSPVLSAPEEDMYRHEIFNPTEASLDDRNSILIPIQQITTYLDKTLKHLGLHTEARTSFITYWLPFMLRHENIALRFVPQWSFEKSAPLTVEPSPDVVTRVFMIFQGVPNKDLNKWPVASSTPKDWPKLIGVDLARASNTNLFRVLEWGGMEVTPVS</sequence>
<reference evidence="1 2" key="1">
    <citation type="submission" date="2014-04" db="EMBL/GenBank/DDBJ databases">
        <authorList>
            <consortium name="DOE Joint Genome Institute"/>
            <person name="Kuo A."/>
            <person name="Gay G."/>
            <person name="Dore J."/>
            <person name="Kohler A."/>
            <person name="Nagy L.G."/>
            <person name="Floudas D."/>
            <person name="Copeland A."/>
            <person name="Barry K.W."/>
            <person name="Cichocki N."/>
            <person name="Veneault-Fourrey C."/>
            <person name="LaButti K."/>
            <person name="Lindquist E.A."/>
            <person name="Lipzen A."/>
            <person name="Lundell T."/>
            <person name="Morin E."/>
            <person name="Murat C."/>
            <person name="Sun H."/>
            <person name="Tunlid A."/>
            <person name="Henrissat B."/>
            <person name="Grigoriev I.V."/>
            <person name="Hibbett D.S."/>
            <person name="Martin F."/>
            <person name="Nordberg H.P."/>
            <person name="Cantor M.N."/>
            <person name="Hua S.X."/>
        </authorList>
    </citation>
    <scope>NUCLEOTIDE SEQUENCE [LARGE SCALE GENOMIC DNA]</scope>
    <source>
        <strain evidence="2">h7</strain>
    </source>
</reference>
<keyword evidence="2" id="KW-1185">Reference proteome</keyword>
<dbReference type="EMBL" id="KN831796">
    <property type="protein sequence ID" value="KIM37602.1"/>
    <property type="molecule type" value="Genomic_DNA"/>
</dbReference>
<evidence type="ECO:0008006" key="3">
    <source>
        <dbReference type="Google" id="ProtNLM"/>
    </source>
</evidence>
<reference evidence="2" key="2">
    <citation type="submission" date="2015-01" db="EMBL/GenBank/DDBJ databases">
        <title>Evolutionary Origins and Diversification of the Mycorrhizal Mutualists.</title>
        <authorList>
            <consortium name="DOE Joint Genome Institute"/>
            <consortium name="Mycorrhizal Genomics Consortium"/>
            <person name="Kohler A."/>
            <person name="Kuo A."/>
            <person name="Nagy L.G."/>
            <person name="Floudas D."/>
            <person name="Copeland A."/>
            <person name="Barry K.W."/>
            <person name="Cichocki N."/>
            <person name="Veneault-Fourrey C."/>
            <person name="LaButti K."/>
            <person name="Lindquist E.A."/>
            <person name="Lipzen A."/>
            <person name="Lundell T."/>
            <person name="Morin E."/>
            <person name="Murat C."/>
            <person name="Riley R."/>
            <person name="Ohm R."/>
            <person name="Sun H."/>
            <person name="Tunlid A."/>
            <person name="Henrissat B."/>
            <person name="Grigoriev I.V."/>
            <person name="Hibbett D.S."/>
            <person name="Martin F."/>
        </authorList>
    </citation>
    <scope>NUCLEOTIDE SEQUENCE [LARGE SCALE GENOMIC DNA]</scope>
    <source>
        <strain evidence="2">h7</strain>
    </source>
</reference>
<gene>
    <name evidence="1" type="ORF">M413DRAFT_448397</name>
</gene>
<dbReference type="SUPFAM" id="SSF54236">
    <property type="entry name" value="Ubiquitin-like"/>
    <property type="match status" value="1"/>
</dbReference>
<organism evidence="1 2">
    <name type="scientific">Hebeloma cylindrosporum</name>
    <dbReference type="NCBI Taxonomy" id="76867"/>
    <lineage>
        <taxon>Eukaryota</taxon>
        <taxon>Fungi</taxon>
        <taxon>Dikarya</taxon>
        <taxon>Basidiomycota</taxon>
        <taxon>Agaricomycotina</taxon>
        <taxon>Agaricomycetes</taxon>
        <taxon>Agaricomycetidae</taxon>
        <taxon>Agaricales</taxon>
        <taxon>Agaricineae</taxon>
        <taxon>Hymenogastraceae</taxon>
        <taxon>Hebeloma</taxon>
    </lineage>
</organism>
<evidence type="ECO:0000313" key="2">
    <source>
        <dbReference type="Proteomes" id="UP000053424"/>
    </source>
</evidence>
<dbReference type="HOGENOM" id="CLU_028134_0_0_1"/>
<dbReference type="InterPro" id="IPR029071">
    <property type="entry name" value="Ubiquitin-like_domsf"/>
</dbReference>
<dbReference type="AlphaFoldDB" id="A0A0C2Y9B1"/>